<feature type="domain" description="C2H2-type" evidence="10">
    <location>
        <begin position="318"/>
        <end position="344"/>
    </location>
</feature>
<reference evidence="11" key="2">
    <citation type="submission" date="2022-06" db="UniProtKB">
        <authorList>
            <consortium name="EnsemblMetazoa"/>
        </authorList>
    </citation>
    <scope>IDENTIFICATION</scope>
    <source>
        <strain evidence="11">p50T (Dazao)</strain>
    </source>
</reference>
<dbReference type="PANTHER" id="PTHR47772:SF14">
    <property type="entry name" value="OOCYTE ZINC FINGER PROTEIN XLCOF6.1-LIKE"/>
    <property type="match status" value="1"/>
</dbReference>
<comment type="subcellular location">
    <subcellularLocation>
        <location evidence="1">Nucleus</location>
    </subcellularLocation>
</comment>
<dbReference type="Gene3D" id="3.30.160.60">
    <property type="entry name" value="Classic Zinc Finger"/>
    <property type="match status" value="5"/>
</dbReference>
<evidence type="ECO:0000313" key="11">
    <source>
        <dbReference type="EnsemblMetazoa" id="XP_004933894.3"/>
    </source>
</evidence>
<dbReference type="GO" id="GO:0008270">
    <property type="term" value="F:zinc ion binding"/>
    <property type="evidence" value="ECO:0007669"/>
    <property type="project" value="UniProtKB-KW"/>
</dbReference>
<dbReference type="Proteomes" id="UP000005204">
    <property type="component" value="Unassembled WGS sequence"/>
</dbReference>
<evidence type="ECO:0000256" key="3">
    <source>
        <dbReference type="ARBA" id="ARBA00022737"/>
    </source>
</evidence>
<feature type="domain" description="C2H2-type" evidence="10">
    <location>
        <begin position="52"/>
        <end position="80"/>
    </location>
</feature>
<keyword evidence="8" id="KW-0539">Nucleus</keyword>
<evidence type="ECO:0000259" key="10">
    <source>
        <dbReference type="PROSITE" id="PS50157"/>
    </source>
</evidence>
<sequence>MFLFISDVKYQVKQKRTSNFKRDSVRSEMKSFMSCALELTTVMPFKWYLSRYMCFYCEQTFVDSLKLKQHTKQAHREIKINKVMKRIGPIKRIKWDITEIKCKKCEEQMSNIEEFIIHARKHNLFFDSDVVMENLYVFRLSDDGMFCVHCGEGFKFFTPLLRHTNKYHNKSEKFICDICKESFVLKGTLRSHIENVHSDMPYRCRLCPNWFPTRRAYSNHTETSHRTGKFSCPHCTETLSSRYLRNMHLATKHDLKTKQFGCDVCAKVFFRKSSLIGHKARAHLKERSATCHVCGLKAFDVHALKLHMAVHDNARPLFSCVHCGKVFKWKRCLALHKRRKHQHE</sequence>
<dbReference type="SMART" id="SM00355">
    <property type="entry name" value="ZnF_C2H2"/>
    <property type="match status" value="9"/>
</dbReference>
<evidence type="ECO:0000313" key="12">
    <source>
        <dbReference type="Proteomes" id="UP000005204"/>
    </source>
</evidence>
<dbReference type="PROSITE" id="PS50157">
    <property type="entry name" value="ZINC_FINGER_C2H2_2"/>
    <property type="match status" value="5"/>
</dbReference>
<reference evidence="12" key="1">
    <citation type="journal article" date="2008" name="Insect Biochem. Mol. Biol.">
        <title>The genome of a lepidopteran model insect, the silkworm Bombyx mori.</title>
        <authorList>
            <consortium name="International Silkworm Genome Consortium"/>
        </authorList>
    </citation>
    <scope>NUCLEOTIDE SEQUENCE [LARGE SCALE GENOMIC DNA]</scope>
    <source>
        <strain evidence="12">p50T</strain>
    </source>
</reference>
<keyword evidence="5" id="KW-0862">Zinc</keyword>
<dbReference type="EnsemblMetazoa" id="XM_004933837.3">
    <property type="protein sequence ID" value="XP_004933894.3"/>
    <property type="gene ID" value="LOC101742573"/>
</dbReference>
<organism evidence="11 12">
    <name type="scientific">Bombyx mori</name>
    <name type="common">Silk moth</name>
    <dbReference type="NCBI Taxonomy" id="7091"/>
    <lineage>
        <taxon>Eukaryota</taxon>
        <taxon>Metazoa</taxon>
        <taxon>Ecdysozoa</taxon>
        <taxon>Arthropoda</taxon>
        <taxon>Hexapoda</taxon>
        <taxon>Insecta</taxon>
        <taxon>Pterygota</taxon>
        <taxon>Neoptera</taxon>
        <taxon>Endopterygota</taxon>
        <taxon>Lepidoptera</taxon>
        <taxon>Glossata</taxon>
        <taxon>Ditrysia</taxon>
        <taxon>Bombycoidea</taxon>
        <taxon>Bombycidae</taxon>
        <taxon>Bombycinae</taxon>
        <taxon>Bombyx</taxon>
    </lineage>
</organism>
<dbReference type="PANTHER" id="PTHR47772">
    <property type="entry name" value="ZINC FINGER PROTEIN 200"/>
    <property type="match status" value="1"/>
</dbReference>
<keyword evidence="4 9" id="KW-0863">Zinc-finger</keyword>
<protein>
    <recommendedName>
        <fullName evidence="10">C2H2-type domain-containing protein</fullName>
    </recommendedName>
</protein>
<keyword evidence="6" id="KW-0805">Transcription regulation</keyword>
<keyword evidence="3" id="KW-0677">Repeat</keyword>
<name>A0A8R1WLY7_BOMMO</name>
<evidence type="ECO:0000256" key="6">
    <source>
        <dbReference type="ARBA" id="ARBA00023015"/>
    </source>
</evidence>
<dbReference type="Pfam" id="PF00096">
    <property type="entry name" value="zf-C2H2"/>
    <property type="match status" value="1"/>
</dbReference>
<evidence type="ECO:0000256" key="5">
    <source>
        <dbReference type="ARBA" id="ARBA00022833"/>
    </source>
</evidence>
<evidence type="ECO:0000256" key="7">
    <source>
        <dbReference type="ARBA" id="ARBA00023163"/>
    </source>
</evidence>
<keyword evidence="2" id="KW-0479">Metal-binding</keyword>
<dbReference type="GO" id="GO:0005634">
    <property type="term" value="C:nucleus"/>
    <property type="evidence" value="ECO:0007669"/>
    <property type="project" value="UniProtKB-SubCell"/>
</dbReference>
<dbReference type="SMR" id="A0A8R1WLY7"/>
<dbReference type="PROSITE" id="PS00028">
    <property type="entry name" value="ZINC_FINGER_C2H2_1"/>
    <property type="match status" value="7"/>
</dbReference>
<dbReference type="InterPro" id="IPR050636">
    <property type="entry name" value="C2H2-ZF_domain-containing"/>
</dbReference>
<evidence type="ECO:0000256" key="2">
    <source>
        <dbReference type="ARBA" id="ARBA00022723"/>
    </source>
</evidence>
<keyword evidence="12" id="KW-1185">Reference proteome</keyword>
<dbReference type="InterPro" id="IPR013087">
    <property type="entry name" value="Znf_C2H2_type"/>
</dbReference>
<dbReference type="SUPFAM" id="SSF57667">
    <property type="entry name" value="beta-beta-alpha zinc fingers"/>
    <property type="match status" value="3"/>
</dbReference>
<accession>A0A8R1WLY7</accession>
<evidence type="ECO:0000256" key="8">
    <source>
        <dbReference type="ARBA" id="ARBA00023242"/>
    </source>
</evidence>
<dbReference type="AlphaFoldDB" id="A0A8R1WLY7"/>
<proteinExistence type="predicted"/>
<keyword evidence="7" id="KW-0804">Transcription</keyword>
<evidence type="ECO:0000256" key="9">
    <source>
        <dbReference type="PROSITE-ProRule" id="PRU00042"/>
    </source>
</evidence>
<feature type="domain" description="C2H2-type" evidence="10">
    <location>
        <begin position="260"/>
        <end position="288"/>
    </location>
</feature>
<feature type="domain" description="C2H2-type" evidence="10">
    <location>
        <begin position="145"/>
        <end position="173"/>
    </location>
</feature>
<dbReference type="InterPro" id="IPR036236">
    <property type="entry name" value="Znf_C2H2_sf"/>
</dbReference>
<evidence type="ECO:0000256" key="1">
    <source>
        <dbReference type="ARBA" id="ARBA00004123"/>
    </source>
</evidence>
<evidence type="ECO:0000256" key="4">
    <source>
        <dbReference type="ARBA" id="ARBA00022771"/>
    </source>
</evidence>
<feature type="domain" description="C2H2-type" evidence="10">
    <location>
        <begin position="174"/>
        <end position="198"/>
    </location>
</feature>